<evidence type="ECO:0000313" key="3">
    <source>
        <dbReference type="Proteomes" id="UP000663829"/>
    </source>
</evidence>
<comment type="caution">
    <text evidence="1">The sequence shown here is derived from an EMBL/GenBank/DDBJ whole genome shotgun (WGS) entry which is preliminary data.</text>
</comment>
<dbReference type="Proteomes" id="UP000681722">
    <property type="component" value="Unassembled WGS sequence"/>
</dbReference>
<dbReference type="AlphaFoldDB" id="A0A816F3G6"/>
<dbReference type="Proteomes" id="UP000663829">
    <property type="component" value="Unassembled WGS sequence"/>
</dbReference>
<dbReference type="EMBL" id="CAJNOQ010052836">
    <property type="protein sequence ID" value="CAF1654101.1"/>
    <property type="molecule type" value="Genomic_DNA"/>
</dbReference>
<evidence type="ECO:0000313" key="2">
    <source>
        <dbReference type="EMBL" id="CAF4588734.1"/>
    </source>
</evidence>
<proteinExistence type="predicted"/>
<keyword evidence="3" id="KW-1185">Reference proteome</keyword>
<sequence>MALKILVYLLPSDHILEKFVEDSLIDVEQCKTSHELLQNVNLFSDRIITIFLPSDIAKQVVPMISLYGHISQINIYCDNNTKCYADWINTLQDHIIYSAFAKDDLETELIAANLEYCDAQDENVVHVYAEAKNNLKQKLEDNLGCQWAKSLEKKLSEDETTND</sequence>
<evidence type="ECO:0000313" key="1">
    <source>
        <dbReference type="EMBL" id="CAF1654101.1"/>
    </source>
</evidence>
<organism evidence="1 3">
    <name type="scientific">Didymodactylos carnosus</name>
    <dbReference type="NCBI Taxonomy" id="1234261"/>
    <lineage>
        <taxon>Eukaryota</taxon>
        <taxon>Metazoa</taxon>
        <taxon>Spiralia</taxon>
        <taxon>Gnathifera</taxon>
        <taxon>Rotifera</taxon>
        <taxon>Eurotatoria</taxon>
        <taxon>Bdelloidea</taxon>
        <taxon>Philodinida</taxon>
        <taxon>Philodinidae</taxon>
        <taxon>Didymodactylos</taxon>
    </lineage>
</organism>
<gene>
    <name evidence="1" type="ORF">GPM918_LOCUS45676</name>
    <name evidence="2" type="ORF">SRO942_LOCUS48416</name>
</gene>
<reference evidence="1" key="1">
    <citation type="submission" date="2021-02" db="EMBL/GenBank/DDBJ databases">
        <authorList>
            <person name="Nowell W R."/>
        </authorList>
    </citation>
    <scope>NUCLEOTIDE SEQUENCE</scope>
</reference>
<name>A0A816F3G6_9BILA</name>
<protein>
    <submittedName>
        <fullName evidence="1">Uncharacterized protein</fullName>
    </submittedName>
</protein>
<accession>A0A816F3G6</accession>
<dbReference type="EMBL" id="CAJOBC010124464">
    <property type="protein sequence ID" value="CAF4588734.1"/>
    <property type="molecule type" value="Genomic_DNA"/>
</dbReference>